<keyword evidence="1" id="KW-0472">Membrane</keyword>
<accession>A0A5B9P7Z0</accession>
<dbReference type="EMBL" id="CP042912">
    <property type="protein sequence ID" value="QEG22787.1"/>
    <property type="molecule type" value="Genomic_DNA"/>
</dbReference>
<dbReference type="AlphaFoldDB" id="A0A5B9P7Z0"/>
<dbReference type="KEGG" id="mff:MFFC18_26710"/>
<dbReference type="Proteomes" id="UP000322214">
    <property type="component" value="Chromosome"/>
</dbReference>
<keyword evidence="1" id="KW-1133">Transmembrane helix</keyword>
<gene>
    <name evidence="2" type="ORF">MFFC18_26710</name>
</gene>
<evidence type="ECO:0000256" key="1">
    <source>
        <dbReference type="SAM" id="Phobius"/>
    </source>
</evidence>
<evidence type="ECO:0000313" key="3">
    <source>
        <dbReference type="Proteomes" id="UP000322214"/>
    </source>
</evidence>
<evidence type="ECO:0000313" key="2">
    <source>
        <dbReference type="EMBL" id="QEG22787.1"/>
    </source>
</evidence>
<dbReference type="RefSeq" id="WP_075084261.1">
    <property type="nucleotide sequence ID" value="NZ_CP042912.1"/>
</dbReference>
<reference evidence="2 3" key="1">
    <citation type="submission" date="2019-08" db="EMBL/GenBank/DDBJ databases">
        <title>Deep-cultivation of Planctomycetes and their phenomic and genomic characterization uncovers novel biology.</title>
        <authorList>
            <person name="Wiegand S."/>
            <person name="Jogler M."/>
            <person name="Boedeker C."/>
            <person name="Pinto D."/>
            <person name="Vollmers J."/>
            <person name="Rivas-Marin E."/>
            <person name="Kohn T."/>
            <person name="Peeters S.H."/>
            <person name="Heuer A."/>
            <person name="Rast P."/>
            <person name="Oberbeckmann S."/>
            <person name="Bunk B."/>
            <person name="Jeske O."/>
            <person name="Meyerdierks A."/>
            <person name="Storesund J.E."/>
            <person name="Kallscheuer N."/>
            <person name="Luecker S."/>
            <person name="Lage O.M."/>
            <person name="Pohl T."/>
            <person name="Merkel B.J."/>
            <person name="Hornburger P."/>
            <person name="Mueller R.-W."/>
            <person name="Bruemmer F."/>
            <person name="Labrenz M."/>
            <person name="Spormann A.M."/>
            <person name="Op den Camp H."/>
            <person name="Overmann J."/>
            <person name="Amann R."/>
            <person name="Jetten M.S.M."/>
            <person name="Mascher T."/>
            <person name="Medema M.H."/>
            <person name="Devos D.P."/>
            <person name="Kaster A.-K."/>
            <person name="Ovreas L."/>
            <person name="Rohde M."/>
            <person name="Galperin M.Y."/>
            <person name="Jogler C."/>
        </authorList>
    </citation>
    <scope>NUCLEOTIDE SEQUENCE [LARGE SCALE GENOMIC DNA]</scope>
    <source>
        <strain evidence="2 3">FC18</strain>
    </source>
</reference>
<proteinExistence type="predicted"/>
<name>A0A5B9P7Z0_9BACT</name>
<feature type="transmembrane region" description="Helical" evidence="1">
    <location>
        <begin position="211"/>
        <end position="237"/>
    </location>
</feature>
<protein>
    <submittedName>
        <fullName evidence="2">Uncharacterized protein</fullName>
    </submittedName>
</protein>
<sequence length="242" mass="27610">MENLDAANPEEQKRLLTFLRSTLVLNPNERANEILNERRKFVNFDGVIEADLVEVDQDKLHEEMRAKLEAVRQSFWRQDSESLQSALNQLMACRIPAISAAATRLQSVLGKKDQLMQLTGESFTNDHFFKEFCRVLVSSPSEANEIREAQLRWMRPESNPESYVNAIKSFKKNVYGIYEKAPEIYELESNWLNEILDFDSSLELEDEGSNMFLGCAFMITIIVLIGALGIVGSMIFAEGFAK</sequence>
<keyword evidence="3" id="KW-1185">Reference proteome</keyword>
<dbReference type="OrthoDB" id="289570at2"/>
<organism evidence="2 3">
    <name type="scientific">Mariniblastus fucicola</name>
    <dbReference type="NCBI Taxonomy" id="980251"/>
    <lineage>
        <taxon>Bacteria</taxon>
        <taxon>Pseudomonadati</taxon>
        <taxon>Planctomycetota</taxon>
        <taxon>Planctomycetia</taxon>
        <taxon>Pirellulales</taxon>
        <taxon>Pirellulaceae</taxon>
        <taxon>Mariniblastus</taxon>
    </lineage>
</organism>
<keyword evidence="1" id="KW-0812">Transmembrane</keyword>
<dbReference type="STRING" id="980251.GCA_001642875_01460"/>